<evidence type="ECO:0000259" key="7">
    <source>
        <dbReference type="Pfam" id="PF18383"/>
    </source>
</evidence>
<dbReference type="GO" id="GO:0060271">
    <property type="term" value="P:cilium assembly"/>
    <property type="evidence" value="ECO:0007669"/>
    <property type="project" value="InterPro"/>
</dbReference>
<evidence type="ECO:0000313" key="8">
    <source>
        <dbReference type="EMBL" id="KAJ6637180.1"/>
    </source>
</evidence>
<dbReference type="GO" id="GO:0036064">
    <property type="term" value="C:ciliary basal body"/>
    <property type="evidence" value="ECO:0007669"/>
    <property type="project" value="TreeGrafter"/>
</dbReference>
<evidence type="ECO:0000256" key="4">
    <source>
        <dbReference type="ARBA" id="ARBA00023069"/>
    </source>
</evidence>
<comment type="similarity">
    <text evidence="6">Belongs to the IFT81 family.</text>
</comment>
<keyword evidence="5" id="KW-0966">Cell projection</keyword>
<feature type="domain" description="IFT81 calponin homology" evidence="7">
    <location>
        <begin position="3"/>
        <end position="119"/>
    </location>
</feature>
<keyword evidence="4" id="KW-0969">Cilium</keyword>
<evidence type="ECO:0000256" key="5">
    <source>
        <dbReference type="ARBA" id="ARBA00023273"/>
    </source>
</evidence>
<evidence type="ECO:0000256" key="3">
    <source>
        <dbReference type="ARBA" id="ARBA00023054"/>
    </source>
</evidence>
<protein>
    <submittedName>
        <fullName evidence="8">Intraflagellar transport protein 81 like</fullName>
    </submittedName>
</protein>
<dbReference type="GO" id="GO:0030992">
    <property type="term" value="C:intraciliary transport particle B"/>
    <property type="evidence" value="ECO:0007669"/>
    <property type="project" value="InterPro"/>
</dbReference>
<dbReference type="Gene3D" id="1.10.418.70">
    <property type="entry name" value="Intraflagellar transport protein 81, N-terminal domain"/>
    <property type="match status" value="1"/>
</dbReference>
<accession>A0A9Q0MSF5</accession>
<dbReference type="GO" id="GO:0015631">
    <property type="term" value="F:tubulin binding"/>
    <property type="evidence" value="ECO:0007669"/>
    <property type="project" value="InterPro"/>
</dbReference>
<keyword evidence="3" id="KW-0175">Coiled coil</keyword>
<comment type="subcellular location">
    <subcellularLocation>
        <location evidence="1">Cell projection</location>
        <location evidence="1">Cilium</location>
    </subcellularLocation>
</comment>
<dbReference type="AlphaFoldDB" id="A0A9Q0MSF5"/>
<dbReference type="PANTHER" id="PTHR15614">
    <property type="entry name" value="INTRAFLAGELLAR TRANSPORT PROTEIN 81 HOMOLOG"/>
    <property type="match status" value="1"/>
</dbReference>
<dbReference type="InterPro" id="IPR041146">
    <property type="entry name" value="IFT81_CH"/>
</dbReference>
<evidence type="ECO:0000256" key="6">
    <source>
        <dbReference type="ARBA" id="ARBA00043983"/>
    </source>
</evidence>
<proteinExistence type="inferred from homology"/>
<organism evidence="8 9">
    <name type="scientific">Pseudolycoriella hygida</name>
    <dbReference type="NCBI Taxonomy" id="35572"/>
    <lineage>
        <taxon>Eukaryota</taxon>
        <taxon>Metazoa</taxon>
        <taxon>Ecdysozoa</taxon>
        <taxon>Arthropoda</taxon>
        <taxon>Hexapoda</taxon>
        <taxon>Insecta</taxon>
        <taxon>Pterygota</taxon>
        <taxon>Neoptera</taxon>
        <taxon>Endopterygota</taxon>
        <taxon>Diptera</taxon>
        <taxon>Nematocera</taxon>
        <taxon>Sciaroidea</taxon>
        <taxon>Sciaridae</taxon>
        <taxon>Pseudolycoriella</taxon>
    </lineage>
</organism>
<keyword evidence="2" id="KW-0970">Cilium biogenesis/degradation</keyword>
<reference evidence="8" key="1">
    <citation type="submission" date="2022-07" db="EMBL/GenBank/DDBJ databases">
        <authorList>
            <person name="Trinca V."/>
            <person name="Uliana J.V.C."/>
            <person name="Torres T.T."/>
            <person name="Ward R.J."/>
            <person name="Monesi N."/>
        </authorList>
    </citation>
    <scope>NUCLEOTIDE SEQUENCE</scope>
    <source>
        <strain evidence="8">HSMRA1968</strain>
        <tissue evidence="8">Whole embryos</tissue>
    </source>
</reference>
<evidence type="ECO:0000256" key="2">
    <source>
        <dbReference type="ARBA" id="ARBA00022794"/>
    </source>
</evidence>
<name>A0A9Q0MSF5_9DIPT</name>
<gene>
    <name evidence="8" type="primary">Ift81_2</name>
    <name evidence="8" type="ORF">Bhyg_09908</name>
</gene>
<dbReference type="Proteomes" id="UP001151699">
    <property type="component" value="Chromosome X"/>
</dbReference>
<comment type="caution">
    <text evidence="8">The sequence shown here is derived from an EMBL/GenBank/DDBJ whole genome shotgun (WGS) entry which is preliminary data.</text>
</comment>
<dbReference type="Pfam" id="PF18383">
    <property type="entry name" value="IFT81_CH"/>
    <property type="match status" value="1"/>
</dbReference>
<dbReference type="EMBL" id="WJQU01000003">
    <property type="protein sequence ID" value="KAJ6637180.1"/>
    <property type="molecule type" value="Genomic_DNA"/>
</dbReference>
<keyword evidence="9" id="KW-1185">Reference proteome</keyword>
<dbReference type="OrthoDB" id="276029at2759"/>
<dbReference type="GO" id="GO:0042073">
    <property type="term" value="P:intraciliary transport"/>
    <property type="evidence" value="ECO:0007669"/>
    <property type="project" value="InterPro"/>
</dbReference>
<dbReference type="PANTHER" id="PTHR15614:SF2">
    <property type="entry name" value="INTRAFLAGELLAR TRANSPORT PROTEIN 81 HOMOLOG"/>
    <property type="match status" value="1"/>
</dbReference>
<dbReference type="InterPro" id="IPR043016">
    <property type="entry name" value="IFT81_N_sf"/>
</dbReference>
<evidence type="ECO:0000313" key="9">
    <source>
        <dbReference type="Proteomes" id="UP001151699"/>
    </source>
</evidence>
<evidence type="ECO:0000256" key="1">
    <source>
        <dbReference type="ARBA" id="ARBA00004138"/>
    </source>
</evidence>
<dbReference type="InterPro" id="IPR029600">
    <property type="entry name" value="IFT81"/>
</dbReference>
<sequence>MTEDLKFIVAEINNILKTDYNLISFDSLSIENLLQVLLDVLEKFGATAKFEVKDSDPADTNKYILDSLKKIQYRPSNTNDDPTAFRRLLLQGDKKTIYPILQFLFKNAEKVKSLAYLARPALTI</sequence>